<dbReference type="EMBL" id="MUKV01000046">
    <property type="protein sequence ID" value="OQS32465.1"/>
    <property type="molecule type" value="Genomic_DNA"/>
</dbReference>
<feature type="domain" description="Baseplate J-like C-terminal" evidence="4">
    <location>
        <begin position="272"/>
        <end position="362"/>
    </location>
</feature>
<dbReference type="InterPro" id="IPR058531">
    <property type="entry name" value="Baseplate_J_M"/>
</dbReference>
<dbReference type="RefSeq" id="WP_081556931.1">
    <property type="nucleotide sequence ID" value="NZ_MUKV01000046.1"/>
</dbReference>
<dbReference type="InterPro" id="IPR006949">
    <property type="entry name" value="Barrel_Baseplate_J-like"/>
</dbReference>
<evidence type="ECO:0000256" key="1">
    <source>
        <dbReference type="ARBA" id="ARBA00038087"/>
    </source>
</evidence>
<gene>
    <name evidence="5" type="ORF">B0T45_21660</name>
</gene>
<dbReference type="PANTHER" id="PTHR37829:SF3">
    <property type="entry name" value="PROTEIN JAYE-RELATED"/>
    <property type="match status" value="1"/>
</dbReference>
<reference evidence="5 6" key="1">
    <citation type="submission" date="2017-02" db="EMBL/GenBank/DDBJ databases">
        <title>Chromobacterium haemolyticum H5244.</title>
        <authorList>
            <person name="Gulvik C.A."/>
        </authorList>
    </citation>
    <scope>NUCLEOTIDE SEQUENCE [LARGE SCALE GENOMIC DNA]</scope>
    <source>
        <strain evidence="5 6">H5244</strain>
    </source>
</reference>
<feature type="domain" description="Baseplate J-like central" evidence="3">
    <location>
        <begin position="196"/>
        <end position="268"/>
    </location>
</feature>
<organism evidence="5 6">
    <name type="scientific">Chromobacterium haemolyticum</name>
    <dbReference type="NCBI Taxonomy" id="394935"/>
    <lineage>
        <taxon>Bacteria</taxon>
        <taxon>Pseudomonadati</taxon>
        <taxon>Pseudomonadota</taxon>
        <taxon>Betaproteobacteria</taxon>
        <taxon>Neisseriales</taxon>
        <taxon>Chromobacteriaceae</taxon>
        <taxon>Chromobacterium</taxon>
    </lineage>
</organism>
<evidence type="ECO:0000259" key="2">
    <source>
        <dbReference type="Pfam" id="PF04865"/>
    </source>
</evidence>
<name>A0A1W0CCK9_9NEIS</name>
<dbReference type="AlphaFoldDB" id="A0A1W0CCK9"/>
<evidence type="ECO:0000259" key="3">
    <source>
        <dbReference type="Pfam" id="PF26078"/>
    </source>
</evidence>
<dbReference type="Pfam" id="PF04865">
    <property type="entry name" value="Baseplate_J"/>
    <property type="match status" value="1"/>
</dbReference>
<evidence type="ECO:0000259" key="4">
    <source>
        <dbReference type="Pfam" id="PF26079"/>
    </source>
</evidence>
<proteinExistence type="inferred from homology"/>
<dbReference type="Pfam" id="PF26079">
    <property type="entry name" value="Baseplate_J_C"/>
    <property type="match status" value="1"/>
</dbReference>
<accession>A0A1W0CCK9</accession>
<comment type="caution">
    <text evidence="5">The sequence shown here is derived from an EMBL/GenBank/DDBJ whole genome shotgun (WGS) entry which is preliminary data.</text>
</comment>
<feature type="domain" description="Baseplate protein J-like barrel" evidence="2">
    <location>
        <begin position="90"/>
        <end position="160"/>
    </location>
</feature>
<dbReference type="Pfam" id="PF26078">
    <property type="entry name" value="Baseplate_J_M"/>
    <property type="match status" value="1"/>
</dbReference>
<dbReference type="InterPro" id="IPR052399">
    <property type="entry name" value="Phage_Baseplate_Assmbl_Protein"/>
</dbReference>
<dbReference type="InterPro" id="IPR058530">
    <property type="entry name" value="Baseplate_J-like_C"/>
</dbReference>
<comment type="similarity">
    <text evidence="1">Belongs to the Mu gp47/PBSX XkdT family.</text>
</comment>
<evidence type="ECO:0000313" key="6">
    <source>
        <dbReference type="Proteomes" id="UP000192721"/>
    </source>
</evidence>
<dbReference type="PANTHER" id="PTHR37829">
    <property type="entry name" value="PHAGE-LIKE ELEMENT PBSX PROTEIN XKDT"/>
    <property type="match status" value="1"/>
</dbReference>
<evidence type="ECO:0000313" key="5">
    <source>
        <dbReference type="EMBL" id="OQS32465.1"/>
    </source>
</evidence>
<sequence length="363" mass="37775">MIPRPTLADIVRRNEAELVLETASAPLRRNLFTPLARALSGAEHGLYGHQDWIARQIHPQSCDDDTLLDVFVPIYLPAGRKPPSAASGVIKLSGAAGYPIAAGELLGRGDDAQFALVDGVTLPAAGQITAKVIATAPGQAGNTEPGSKLRLVNTVPGINGEAEVLAPGLSGGADIEGIEEVRARVIEARRNGGQVGRTTDWEIWAKEVAGVTRAWAAPKLLGNGSISVYFVRDGDADIFPDAAEQAAVLAHLEQTGTPMGEIYALAPINKPINFTIRLTPDTPAIRQAVVEALAAVLASEAAPVKRADGRTSLPVSGATIPRSHLTEAISGAPGEWDHLLVAPAADVVCGIGELATLGAITWL</sequence>
<protein>
    <submittedName>
        <fullName evidence="5">Uncharacterized protein</fullName>
    </submittedName>
</protein>
<dbReference type="Proteomes" id="UP000192721">
    <property type="component" value="Unassembled WGS sequence"/>
</dbReference>